<reference evidence="3 4" key="1">
    <citation type="journal article" date="2015" name="Microbiome">
        <title>Genomic resolution of linkages in carbon, nitrogen, and sulfur cycling among widespread estuary sediment bacteria.</title>
        <authorList>
            <person name="Baker B.J."/>
            <person name="Lazar C.S."/>
            <person name="Teske A.P."/>
            <person name="Dick G.J."/>
        </authorList>
    </citation>
    <scope>NUCLEOTIDE SEQUENCE [LARGE SCALE GENOMIC DNA]</scope>
    <source>
        <strain evidence="3">SM23_42</strain>
    </source>
</reference>
<evidence type="ECO:0000313" key="4">
    <source>
        <dbReference type="Proteomes" id="UP000051373"/>
    </source>
</evidence>
<evidence type="ECO:0000256" key="1">
    <source>
        <dbReference type="SAM" id="Phobius"/>
    </source>
</evidence>
<sequence>MADDSKLKPMGLGLSIVLFGIPSVVFFLITRVLIPYFRENSSTHPILVWFISGGLFLFIPLFVLTLILYKSDKYDLDMKTLIMRFRLTELHRQDWIWSLCAFLLILILMGVIMGLWKLLSLHLGLMPLDTTAPFLQFNPLRGAEVLFLLVWIPFFFFNIVGEELLWRGYILPRQELTFGRYAWFINGILWTFFHLFFGLHLLILLLPSLFIIPYVVYRRQKTLIGIIIHALLNGVDYGVIASSQKPTMVQYIIRKRYGVLLQSMEKSE</sequence>
<comment type="caution">
    <text evidence="3">The sequence shown here is derived from an EMBL/GenBank/DDBJ whole genome shotgun (WGS) entry which is preliminary data.</text>
</comment>
<dbReference type="AlphaFoldDB" id="A0A0S8FVM1"/>
<dbReference type="Pfam" id="PF02517">
    <property type="entry name" value="Rce1-like"/>
    <property type="match status" value="1"/>
</dbReference>
<dbReference type="PATRIC" id="fig|1703779.3.peg.1486"/>
<feature type="transmembrane region" description="Helical" evidence="1">
    <location>
        <begin position="145"/>
        <end position="166"/>
    </location>
</feature>
<keyword evidence="1" id="KW-0472">Membrane</keyword>
<accession>A0A0S8FVM1</accession>
<name>A0A0S8FVM1_UNCW3</name>
<dbReference type="Proteomes" id="UP000051373">
    <property type="component" value="Unassembled WGS sequence"/>
</dbReference>
<evidence type="ECO:0000313" key="3">
    <source>
        <dbReference type="EMBL" id="KPK63709.1"/>
    </source>
</evidence>
<dbReference type="GO" id="GO:0080120">
    <property type="term" value="P:CAAX-box protein maturation"/>
    <property type="evidence" value="ECO:0007669"/>
    <property type="project" value="UniProtKB-ARBA"/>
</dbReference>
<proteinExistence type="predicted"/>
<dbReference type="EMBL" id="LJUJ01000009">
    <property type="protein sequence ID" value="KPK63709.1"/>
    <property type="molecule type" value="Genomic_DNA"/>
</dbReference>
<feature type="transmembrane region" description="Helical" evidence="1">
    <location>
        <begin position="187"/>
        <end position="216"/>
    </location>
</feature>
<feature type="transmembrane region" description="Helical" evidence="1">
    <location>
        <begin position="12"/>
        <end position="34"/>
    </location>
</feature>
<feature type="transmembrane region" description="Helical" evidence="1">
    <location>
        <begin position="95"/>
        <end position="116"/>
    </location>
</feature>
<feature type="transmembrane region" description="Helical" evidence="1">
    <location>
        <begin position="46"/>
        <end position="69"/>
    </location>
</feature>
<feature type="transmembrane region" description="Helical" evidence="1">
    <location>
        <begin position="222"/>
        <end position="240"/>
    </location>
</feature>
<organism evidence="3 4">
    <name type="scientific">candidate division WOR_3 bacterium SM23_42</name>
    <dbReference type="NCBI Taxonomy" id="1703779"/>
    <lineage>
        <taxon>Bacteria</taxon>
        <taxon>Bacteria division WOR-3</taxon>
    </lineage>
</organism>
<feature type="domain" description="CAAX prenyl protease 2/Lysostaphin resistance protein A-like" evidence="2">
    <location>
        <begin position="146"/>
        <end position="234"/>
    </location>
</feature>
<dbReference type="InterPro" id="IPR003675">
    <property type="entry name" value="Rce1/LyrA-like_dom"/>
</dbReference>
<dbReference type="GO" id="GO:0004175">
    <property type="term" value="F:endopeptidase activity"/>
    <property type="evidence" value="ECO:0007669"/>
    <property type="project" value="UniProtKB-ARBA"/>
</dbReference>
<protein>
    <recommendedName>
        <fullName evidence="2">CAAX prenyl protease 2/Lysostaphin resistance protein A-like domain-containing protein</fullName>
    </recommendedName>
</protein>
<keyword evidence="1" id="KW-0812">Transmembrane</keyword>
<keyword evidence="1" id="KW-1133">Transmembrane helix</keyword>
<evidence type="ECO:0000259" key="2">
    <source>
        <dbReference type="Pfam" id="PF02517"/>
    </source>
</evidence>
<gene>
    <name evidence="3" type="ORF">AMJ83_05780</name>
</gene>
<dbReference type="STRING" id="1703779.AMJ83_05780"/>